<evidence type="ECO:0000313" key="1">
    <source>
        <dbReference type="EMBL" id="CAI3986827.1"/>
    </source>
</evidence>
<gene>
    <name evidence="1" type="ORF">C1SCF055_LOCUS14146</name>
</gene>
<dbReference type="EMBL" id="CAMXCT020001112">
    <property type="protein sequence ID" value="CAL1140202.1"/>
    <property type="molecule type" value="Genomic_DNA"/>
</dbReference>
<dbReference type="Proteomes" id="UP001152797">
    <property type="component" value="Unassembled WGS sequence"/>
</dbReference>
<dbReference type="AlphaFoldDB" id="A0A9P1FUI4"/>
<dbReference type="InterPro" id="IPR029058">
    <property type="entry name" value="AB_hydrolase_fold"/>
</dbReference>
<reference evidence="1" key="1">
    <citation type="submission" date="2022-10" db="EMBL/GenBank/DDBJ databases">
        <authorList>
            <person name="Chen Y."/>
            <person name="Dougan E. K."/>
            <person name="Chan C."/>
            <person name="Rhodes N."/>
            <person name="Thang M."/>
        </authorList>
    </citation>
    <scope>NUCLEOTIDE SEQUENCE</scope>
</reference>
<name>A0A9P1FUI4_9DINO</name>
<accession>A0A9P1FUI4</accession>
<evidence type="ECO:0000313" key="3">
    <source>
        <dbReference type="Proteomes" id="UP001152797"/>
    </source>
</evidence>
<keyword evidence="3" id="KW-1185">Reference proteome</keyword>
<sequence>MALPVVASKAPEQRRHVTPALRRTAFQVALALTSYSALSCAAAVGGRCAVGYRSTQLRVRGKRAPVSLWYPARAPREHRGSSREPKPYRHFISVAKIVEVLQGTELPEALGWQYQLEAGEAVFPDALPIPAESQETELQQRRVEQDLPVANCAVIFAHGYLGSRFDMLHLCEKLALRGFVCASVDFAEGLSGAVPRQIARQEIVQELILRLRSEFAVQHLGIVGHSAGGGTATALPGEFRCGRVAVAGLAPGYALGDPLLAVASEGDGVVRLPRVLQALPGDVVMQDLGTFDPSSSRRLGMLLRQPLKARAAGPPCHISFLSEESNKAMISLLSPLLPVAQMLDVPVLDFDAYLKLQDSQDVAKVLLPVIEEFFSYHASRAEKWAT</sequence>
<reference evidence="2 3" key="2">
    <citation type="submission" date="2024-05" db="EMBL/GenBank/DDBJ databases">
        <authorList>
            <person name="Chen Y."/>
            <person name="Shah S."/>
            <person name="Dougan E. K."/>
            <person name="Thang M."/>
            <person name="Chan C."/>
        </authorList>
    </citation>
    <scope>NUCLEOTIDE SEQUENCE [LARGE SCALE GENOMIC DNA]</scope>
</reference>
<protein>
    <submittedName>
        <fullName evidence="2">1-alkyl-2-acetylglycerophosphocholine esterase</fullName>
    </submittedName>
</protein>
<dbReference type="EMBL" id="CAMXCT030001112">
    <property type="protein sequence ID" value="CAL4774139.1"/>
    <property type="molecule type" value="Genomic_DNA"/>
</dbReference>
<dbReference type="OrthoDB" id="568099at2759"/>
<evidence type="ECO:0000313" key="2">
    <source>
        <dbReference type="EMBL" id="CAL4774139.1"/>
    </source>
</evidence>
<dbReference type="SUPFAM" id="SSF53474">
    <property type="entry name" value="alpha/beta-Hydrolases"/>
    <property type="match status" value="1"/>
</dbReference>
<dbReference type="EMBL" id="CAMXCT010001112">
    <property type="protein sequence ID" value="CAI3986827.1"/>
    <property type="molecule type" value="Genomic_DNA"/>
</dbReference>
<proteinExistence type="predicted"/>
<comment type="caution">
    <text evidence="1">The sequence shown here is derived from an EMBL/GenBank/DDBJ whole genome shotgun (WGS) entry which is preliminary data.</text>
</comment>
<organism evidence="1">
    <name type="scientific">Cladocopium goreaui</name>
    <dbReference type="NCBI Taxonomy" id="2562237"/>
    <lineage>
        <taxon>Eukaryota</taxon>
        <taxon>Sar</taxon>
        <taxon>Alveolata</taxon>
        <taxon>Dinophyceae</taxon>
        <taxon>Suessiales</taxon>
        <taxon>Symbiodiniaceae</taxon>
        <taxon>Cladocopium</taxon>
    </lineage>
</organism>
<dbReference type="Gene3D" id="3.40.50.1820">
    <property type="entry name" value="alpha/beta hydrolase"/>
    <property type="match status" value="1"/>
</dbReference>